<dbReference type="Pfam" id="PF07734">
    <property type="entry name" value="FBA_1"/>
    <property type="match status" value="1"/>
</dbReference>
<proteinExistence type="predicted"/>
<dbReference type="PANTHER" id="PTHR31672:SF13">
    <property type="entry name" value="F-BOX PROTEIN CPR30-LIKE"/>
    <property type="match status" value="1"/>
</dbReference>
<dbReference type="SUPFAM" id="SSF81383">
    <property type="entry name" value="F-box domain"/>
    <property type="match status" value="1"/>
</dbReference>
<dbReference type="InterPro" id="IPR017451">
    <property type="entry name" value="F-box-assoc_interact_dom"/>
</dbReference>
<dbReference type="PROSITE" id="PS50181">
    <property type="entry name" value="FBOX"/>
    <property type="match status" value="1"/>
</dbReference>
<dbReference type="Proteomes" id="UP000813463">
    <property type="component" value="Chromosome 3"/>
</dbReference>
<dbReference type="RefSeq" id="XP_056693952.1">
    <property type="nucleotide sequence ID" value="XM_056837974.1"/>
</dbReference>
<reference evidence="3" key="2">
    <citation type="submission" date="2025-08" db="UniProtKB">
        <authorList>
            <consortium name="RefSeq"/>
        </authorList>
    </citation>
    <scope>IDENTIFICATION</scope>
    <source>
        <tissue evidence="3">Leaf</tissue>
    </source>
</reference>
<dbReference type="GeneID" id="130468921"/>
<accession>A0ABM3REB7</accession>
<dbReference type="InterPro" id="IPR006527">
    <property type="entry name" value="F-box-assoc_dom_typ1"/>
</dbReference>
<evidence type="ECO:0000259" key="1">
    <source>
        <dbReference type="PROSITE" id="PS50181"/>
    </source>
</evidence>
<gene>
    <name evidence="3" type="primary">LOC130468921</name>
</gene>
<dbReference type="NCBIfam" id="TIGR01640">
    <property type="entry name" value="F_box_assoc_1"/>
    <property type="match status" value="1"/>
</dbReference>
<dbReference type="PANTHER" id="PTHR31672">
    <property type="entry name" value="BNACNNG10540D PROTEIN"/>
    <property type="match status" value="1"/>
</dbReference>
<dbReference type="InterPro" id="IPR001810">
    <property type="entry name" value="F-box_dom"/>
</dbReference>
<dbReference type="CDD" id="cd22157">
    <property type="entry name" value="F-box_AtFBW1-like"/>
    <property type="match status" value="1"/>
</dbReference>
<keyword evidence="2" id="KW-1185">Reference proteome</keyword>
<evidence type="ECO:0000313" key="3">
    <source>
        <dbReference type="RefSeq" id="XP_056693952.1"/>
    </source>
</evidence>
<sequence>MAEAKIIDRGRLKFVANYDHIDGCLPLELTLEILVRLPTKSLVRFKLVSKSWYSVISNPNFIKFHTLNSNKPFLTLLYDSSYRLRKCLSLGKRDDNVNLNSTVLEVNPSSFLHTQENLGGLIGSCHGLICTYSDDKKLIYLCNPATKETKEISFPYPKTQSYYYSRIMSWFGFVPSINDYKILLVFGIISLRIHVYSMRDNKWRKVDSNAFESLVTPGGCIRWGSNAALINEKLHFYCFDTNLKNKVMAKFDLVQEIFEIHPRGRVVEAWKLEKYGKWDSWNKLFSVELSGFLMGFTSFGGLILKRITYDIDDHELVFVDVTQNAPSQIQLGRTEGVCYMLDYVETLVSPFSLP</sequence>
<reference evidence="2" key="1">
    <citation type="journal article" date="2021" name="Nat. Commun.">
        <title>Genomic analyses provide insights into spinach domestication and the genetic basis of agronomic traits.</title>
        <authorList>
            <person name="Cai X."/>
            <person name="Sun X."/>
            <person name="Xu C."/>
            <person name="Sun H."/>
            <person name="Wang X."/>
            <person name="Ge C."/>
            <person name="Zhang Z."/>
            <person name="Wang Q."/>
            <person name="Fei Z."/>
            <person name="Jiao C."/>
            <person name="Wang Q."/>
        </authorList>
    </citation>
    <scope>NUCLEOTIDE SEQUENCE [LARGE SCALE GENOMIC DNA]</scope>
    <source>
        <strain evidence="2">cv. Varoflay</strain>
    </source>
</reference>
<protein>
    <submittedName>
        <fullName evidence="3">F-box/kelch-repeat protein At3g23880-like</fullName>
    </submittedName>
</protein>
<organism evidence="2 3">
    <name type="scientific">Spinacia oleracea</name>
    <name type="common">Spinach</name>
    <dbReference type="NCBI Taxonomy" id="3562"/>
    <lineage>
        <taxon>Eukaryota</taxon>
        <taxon>Viridiplantae</taxon>
        <taxon>Streptophyta</taxon>
        <taxon>Embryophyta</taxon>
        <taxon>Tracheophyta</taxon>
        <taxon>Spermatophyta</taxon>
        <taxon>Magnoliopsida</taxon>
        <taxon>eudicotyledons</taxon>
        <taxon>Gunneridae</taxon>
        <taxon>Pentapetalae</taxon>
        <taxon>Caryophyllales</taxon>
        <taxon>Chenopodiaceae</taxon>
        <taxon>Chenopodioideae</taxon>
        <taxon>Anserineae</taxon>
        <taxon>Spinacia</taxon>
    </lineage>
</organism>
<dbReference type="InterPro" id="IPR036047">
    <property type="entry name" value="F-box-like_dom_sf"/>
</dbReference>
<dbReference type="Pfam" id="PF00646">
    <property type="entry name" value="F-box"/>
    <property type="match status" value="1"/>
</dbReference>
<feature type="domain" description="F-box" evidence="1">
    <location>
        <begin position="25"/>
        <end position="67"/>
    </location>
</feature>
<dbReference type="InterPro" id="IPR050796">
    <property type="entry name" value="SCF_F-box_component"/>
</dbReference>
<evidence type="ECO:0000313" key="2">
    <source>
        <dbReference type="Proteomes" id="UP000813463"/>
    </source>
</evidence>
<name>A0ABM3REB7_SPIOL</name>
<dbReference type="SMART" id="SM00256">
    <property type="entry name" value="FBOX"/>
    <property type="match status" value="1"/>
</dbReference>
<dbReference type="Gene3D" id="1.20.1280.50">
    <property type="match status" value="1"/>
</dbReference>